<evidence type="ECO:0000313" key="1">
    <source>
        <dbReference type="EMBL" id="MBB2180132.1"/>
    </source>
</evidence>
<dbReference type="EMBL" id="JABEQL010000018">
    <property type="protein sequence ID" value="MBB2180132.1"/>
    <property type="molecule type" value="Genomic_DNA"/>
</dbReference>
<dbReference type="RefSeq" id="WP_182967582.1">
    <property type="nucleotide sequence ID" value="NZ_BAABGC010000006.1"/>
</dbReference>
<evidence type="ECO:0000313" key="2">
    <source>
        <dbReference type="Proteomes" id="UP000525623"/>
    </source>
</evidence>
<dbReference type="Proteomes" id="UP000525623">
    <property type="component" value="Unassembled WGS sequence"/>
</dbReference>
<dbReference type="AlphaFoldDB" id="A0A7W4P7F0"/>
<protein>
    <submittedName>
        <fullName evidence="1">Uncharacterized protein</fullName>
    </submittedName>
</protein>
<organism evidence="1 2">
    <name type="scientific">Gluconacetobacter tumulicola</name>
    <dbReference type="NCBI Taxonomy" id="1017177"/>
    <lineage>
        <taxon>Bacteria</taxon>
        <taxon>Pseudomonadati</taxon>
        <taxon>Pseudomonadota</taxon>
        <taxon>Alphaproteobacteria</taxon>
        <taxon>Acetobacterales</taxon>
        <taxon>Acetobacteraceae</taxon>
        <taxon>Gluconacetobacter</taxon>
    </lineage>
</organism>
<sequence length="96" mass="10894">MTIYTHHLDNGNTIEINDLDGRRFRPRSAASITRMLDLSIRDIEPAAYTVVQDGGVYLCLVGSHAFRKIGRDSEKIMILAFRARTYLTARQVVQVI</sequence>
<comment type="caution">
    <text evidence="1">The sequence shown here is derived from an EMBL/GenBank/DDBJ whole genome shotgun (WGS) entry which is preliminary data.</text>
</comment>
<accession>A0A7W4P7F0</accession>
<name>A0A7W4P7F0_9PROT</name>
<proteinExistence type="predicted"/>
<gene>
    <name evidence="1" type="ORF">HLH29_13315</name>
</gene>
<reference evidence="1 2" key="1">
    <citation type="submission" date="2020-04" db="EMBL/GenBank/DDBJ databases">
        <title>Description of novel Gluconacetobacter.</title>
        <authorList>
            <person name="Sombolestani A."/>
        </authorList>
    </citation>
    <scope>NUCLEOTIDE SEQUENCE [LARGE SCALE GENOMIC DNA]</scope>
    <source>
        <strain evidence="1 2">LMG 27725</strain>
    </source>
</reference>
<keyword evidence="2" id="KW-1185">Reference proteome</keyword>